<keyword evidence="6 8" id="KW-0408">Iron</keyword>
<evidence type="ECO:0000256" key="2">
    <source>
        <dbReference type="ARBA" id="ARBA00010617"/>
    </source>
</evidence>
<dbReference type="Pfam" id="PF00067">
    <property type="entry name" value="p450"/>
    <property type="match status" value="1"/>
</dbReference>
<dbReference type="Proteomes" id="UP000184546">
    <property type="component" value="Unassembled WGS sequence"/>
</dbReference>
<organism evidence="11 12">
    <name type="scientific">Aspergillus aculeatus (strain ATCC 16872 / CBS 172.66 / WB 5094)</name>
    <dbReference type="NCBI Taxonomy" id="690307"/>
    <lineage>
        <taxon>Eukaryota</taxon>
        <taxon>Fungi</taxon>
        <taxon>Dikarya</taxon>
        <taxon>Ascomycota</taxon>
        <taxon>Pezizomycotina</taxon>
        <taxon>Eurotiomycetes</taxon>
        <taxon>Eurotiomycetidae</taxon>
        <taxon>Eurotiales</taxon>
        <taxon>Aspergillaceae</taxon>
        <taxon>Aspergillus</taxon>
        <taxon>Aspergillus subgen. Circumdati</taxon>
    </lineage>
</organism>
<dbReference type="InterPro" id="IPR036396">
    <property type="entry name" value="Cyt_P450_sf"/>
</dbReference>
<evidence type="ECO:0000313" key="11">
    <source>
        <dbReference type="EMBL" id="OJJ94723.1"/>
    </source>
</evidence>
<dbReference type="GeneID" id="30976845"/>
<dbReference type="InterPro" id="IPR050121">
    <property type="entry name" value="Cytochrome_P450_monoxygenase"/>
</dbReference>
<accession>A0A1L9WEZ5</accession>
<dbReference type="PANTHER" id="PTHR24305:SF210">
    <property type="entry name" value="CYTOCHROME P450 MONOOXYGENASE ASQL-RELATED"/>
    <property type="match status" value="1"/>
</dbReference>
<keyword evidence="7 9" id="KW-0503">Monooxygenase</keyword>
<keyword evidence="4 8" id="KW-0479">Metal-binding</keyword>
<dbReference type="OMA" id="AWIVWHN"/>
<evidence type="ECO:0000256" key="4">
    <source>
        <dbReference type="ARBA" id="ARBA00022723"/>
    </source>
</evidence>
<feature type="binding site" description="axial binding residue" evidence="8">
    <location>
        <position position="444"/>
    </location>
    <ligand>
        <name>heme</name>
        <dbReference type="ChEBI" id="CHEBI:30413"/>
    </ligand>
    <ligandPart>
        <name>Fe</name>
        <dbReference type="ChEBI" id="CHEBI:18248"/>
    </ligandPart>
</feature>
<dbReference type="GO" id="GO:0005506">
    <property type="term" value="F:iron ion binding"/>
    <property type="evidence" value="ECO:0007669"/>
    <property type="project" value="InterPro"/>
</dbReference>
<gene>
    <name evidence="11" type="ORF">ASPACDRAFT_55635</name>
</gene>
<evidence type="ECO:0000313" key="12">
    <source>
        <dbReference type="Proteomes" id="UP000184546"/>
    </source>
</evidence>
<dbReference type="PRINTS" id="PR00385">
    <property type="entry name" value="P450"/>
</dbReference>
<dbReference type="Gene3D" id="1.10.630.10">
    <property type="entry name" value="Cytochrome P450"/>
    <property type="match status" value="1"/>
</dbReference>
<dbReference type="GO" id="GO:0016705">
    <property type="term" value="F:oxidoreductase activity, acting on paired donors, with incorporation or reduction of molecular oxygen"/>
    <property type="evidence" value="ECO:0007669"/>
    <property type="project" value="InterPro"/>
</dbReference>
<dbReference type="PRINTS" id="PR00463">
    <property type="entry name" value="EP450I"/>
</dbReference>
<dbReference type="AlphaFoldDB" id="A0A1L9WEZ5"/>
<evidence type="ECO:0000256" key="10">
    <source>
        <dbReference type="SAM" id="Phobius"/>
    </source>
</evidence>
<evidence type="ECO:0000256" key="7">
    <source>
        <dbReference type="ARBA" id="ARBA00023033"/>
    </source>
</evidence>
<dbReference type="EMBL" id="KV878994">
    <property type="protein sequence ID" value="OJJ94723.1"/>
    <property type="molecule type" value="Genomic_DNA"/>
</dbReference>
<reference evidence="12" key="1">
    <citation type="journal article" date="2017" name="Genome Biol.">
        <title>Comparative genomics reveals high biological diversity and specific adaptations in the industrially and medically important fungal genus Aspergillus.</title>
        <authorList>
            <person name="de Vries R.P."/>
            <person name="Riley R."/>
            <person name="Wiebenga A."/>
            <person name="Aguilar-Osorio G."/>
            <person name="Amillis S."/>
            <person name="Uchima C.A."/>
            <person name="Anderluh G."/>
            <person name="Asadollahi M."/>
            <person name="Askin M."/>
            <person name="Barry K."/>
            <person name="Battaglia E."/>
            <person name="Bayram O."/>
            <person name="Benocci T."/>
            <person name="Braus-Stromeyer S.A."/>
            <person name="Caldana C."/>
            <person name="Canovas D."/>
            <person name="Cerqueira G.C."/>
            <person name="Chen F."/>
            <person name="Chen W."/>
            <person name="Choi C."/>
            <person name="Clum A."/>
            <person name="Dos Santos R.A."/>
            <person name="Damasio A.R."/>
            <person name="Diallinas G."/>
            <person name="Emri T."/>
            <person name="Fekete E."/>
            <person name="Flipphi M."/>
            <person name="Freyberg S."/>
            <person name="Gallo A."/>
            <person name="Gournas C."/>
            <person name="Habgood R."/>
            <person name="Hainaut M."/>
            <person name="Harispe M.L."/>
            <person name="Henrissat B."/>
            <person name="Hilden K.S."/>
            <person name="Hope R."/>
            <person name="Hossain A."/>
            <person name="Karabika E."/>
            <person name="Karaffa L."/>
            <person name="Karanyi Z."/>
            <person name="Krasevec N."/>
            <person name="Kuo A."/>
            <person name="Kusch H."/>
            <person name="LaButti K."/>
            <person name="Lagendijk E.L."/>
            <person name="Lapidus A."/>
            <person name="Levasseur A."/>
            <person name="Lindquist E."/>
            <person name="Lipzen A."/>
            <person name="Logrieco A.F."/>
            <person name="MacCabe A."/>
            <person name="Maekelae M.R."/>
            <person name="Malavazi I."/>
            <person name="Melin P."/>
            <person name="Meyer V."/>
            <person name="Mielnichuk N."/>
            <person name="Miskei M."/>
            <person name="Molnar A.P."/>
            <person name="Mule G."/>
            <person name="Ngan C.Y."/>
            <person name="Orejas M."/>
            <person name="Orosz E."/>
            <person name="Ouedraogo J.P."/>
            <person name="Overkamp K.M."/>
            <person name="Park H.-S."/>
            <person name="Perrone G."/>
            <person name="Piumi F."/>
            <person name="Punt P.J."/>
            <person name="Ram A.F."/>
            <person name="Ramon A."/>
            <person name="Rauscher S."/>
            <person name="Record E."/>
            <person name="Riano-Pachon D.M."/>
            <person name="Robert V."/>
            <person name="Roehrig J."/>
            <person name="Ruller R."/>
            <person name="Salamov A."/>
            <person name="Salih N.S."/>
            <person name="Samson R.A."/>
            <person name="Sandor E."/>
            <person name="Sanguinetti M."/>
            <person name="Schuetze T."/>
            <person name="Sepcic K."/>
            <person name="Shelest E."/>
            <person name="Sherlock G."/>
            <person name="Sophianopoulou V."/>
            <person name="Squina F.M."/>
            <person name="Sun H."/>
            <person name="Susca A."/>
            <person name="Todd R.B."/>
            <person name="Tsang A."/>
            <person name="Unkles S.E."/>
            <person name="van de Wiele N."/>
            <person name="van Rossen-Uffink D."/>
            <person name="Oliveira J.V."/>
            <person name="Vesth T.C."/>
            <person name="Visser J."/>
            <person name="Yu J.-H."/>
            <person name="Zhou M."/>
            <person name="Andersen M.R."/>
            <person name="Archer D.B."/>
            <person name="Baker S.E."/>
            <person name="Benoit I."/>
            <person name="Brakhage A.A."/>
            <person name="Braus G.H."/>
            <person name="Fischer R."/>
            <person name="Frisvad J.C."/>
            <person name="Goldman G.H."/>
            <person name="Houbraken J."/>
            <person name="Oakley B."/>
            <person name="Pocsi I."/>
            <person name="Scazzocchio C."/>
            <person name="Seiboth B."/>
            <person name="vanKuyk P.A."/>
            <person name="Wortman J."/>
            <person name="Dyer P.S."/>
            <person name="Grigoriev I.V."/>
        </authorList>
    </citation>
    <scope>NUCLEOTIDE SEQUENCE [LARGE SCALE GENOMIC DNA]</scope>
    <source>
        <strain evidence="12">ATCC 16872 / CBS 172.66 / WB 5094</strain>
    </source>
</reference>
<keyword evidence="10" id="KW-0472">Membrane</keyword>
<sequence>MLSVELSAYLALEALALALVPYYIGFAIYNVFFHPLKRYPGPRLMAVSRLPIVFGVMTGHSTEWINQMHAKYGPVVRVAPDELSYASASAWKDIYGSHPARPGGMPRDMTFFRSVEDQNGIHSILSANNEDHARMRRLYAQALSKRALAQQEPLILGHVNRMMEKLALAAAQKQPVDIVDMFNFTLFDVVCDLQFGESLHLLDDPTYHPWVRSHLGVIRSASLLASLIDFPILRILFNLTLPRLVKTERESYFQMLNARLDHRLSAGVKRPDLVHFVMEARTEADGISEGELRATAPIIMMAGSETSSTALSGWMAHMLQQPEMLRQVQHEVRTKYRSSEEISMQTLKDLPLLNACIKEALRAYAAVPGILPRIVPAPGATISGDWVSEGTRVYVTPLAAFRSAANFHEPERFAPERWFAQPEKQYAQDQRDACKPFSVGTRDCVGREMAQYMMLLILCNLILHFDFETVPANETWFSGQRIWTIWDKPALMVKLIPVKA</sequence>
<comment type="cofactor">
    <cofactor evidence="1 8">
        <name>heme</name>
        <dbReference type="ChEBI" id="CHEBI:30413"/>
    </cofactor>
</comment>
<name>A0A1L9WEZ5_ASPA1</name>
<dbReference type="VEuPathDB" id="FungiDB:ASPACDRAFT_55635"/>
<dbReference type="PANTHER" id="PTHR24305">
    <property type="entry name" value="CYTOCHROME P450"/>
    <property type="match status" value="1"/>
</dbReference>
<dbReference type="InterPro" id="IPR002401">
    <property type="entry name" value="Cyt_P450_E_grp-I"/>
</dbReference>
<keyword evidence="3 8" id="KW-0349">Heme</keyword>
<evidence type="ECO:0000256" key="9">
    <source>
        <dbReference type="RuleBase" id="RU000461"/>
    </source>
</evidence>
<protein>
    <recommendedName>
        <fullName evidence="13">Cytochrome P450</fullName>
    </recommendedName>
</protein>
<dbReference type="InterPro" id="IPR001128">
    <property type="entry name" value="Cyt_P450"/>
</dbReference>
<evidence type="ECO:0008006" key="13">
    <source>
        <dbReference type="Google" id="ProtNLM"/>
    </source>
</evidence>
<dbReference type="GO" id="GO:0020037">
    <property type="term" value="F:heme binding"/>
    <property type="evidence" value="ECO:0007669"/>
    <property type="project" value="InterPro"/>
</dbReference>
<evidence type="ECO:0000256" key="3">
    <source>
        <dbReference type="ARBA" id="ARBA00022617"/>
    </source>
</evidence>
<keyword evidence="12" id="KW-1185">Reference proteome</keyword>
<keyword evidence="10" id="KW-0812">Transmembrane</keyword>
<proteinExistence type="inferred from homology"/>
<dbReference type="GO" id="GO:0004497">
    <property type="term" value="F:monooxygenase activity"/>
    <property type="evidence" value="ECO:0007669"/>
    <property type="project" value="UniProtKB-KW"/>
</dbReference>
<keyword evidence="10" id="KW-1133">Transmembrane helix</keyword>
<evidence type="ECO:0000256" key="5">
    <source>
        <dbReference type="ARBA" id="ARBA00023002"/>
    </source>
</evidence>
<keyword evidence="5 9" id="KW-0560">Oxidoreductase</keyword>
<evidence type="ECO:0000256" key="1">
    <source>
        <dbReference type="ARBA" id="ARBA00001971"/>
    </source>
</evidence>
<comment type="similarity">
    <text evidence="2 9">Belongs to the cytochrome P450 family.</text>
</comment>
<dbReference type="InterPro" id="IPR017972">
    <property type="entry name" value="Cyt_P450_CS"/>
</dbReference>
<evidence type="ECO:0000256" key="6">
    <source>
        <dbReference type="ARBA" id="ARBA00023004"/>
    </source>
</evidence>
<dbReference type="SUPFAM" id="SSF48264">
    <property type="entry name" value="Cytochrome P450"/>
    <property type="match status" value="1"/>
</dbReference>
<feature type="transmembrane region" description="Helical" evidence="10">
    <location>
        <begin position="6"/>
        <end position="33"/>
    </location>
</feature>
<dbReference type="RefSeq" id="XP_020051063.1">
    <property type="nucleotide sequence ID" value="XM_020203031.1"/>
</dbReference>
<evidence type="ECO:0000256" key="8">
    <source>
        <dbReference type="PIRSR" id="PIRSR602401-1"/>
    </source>
</evidence>
<dbReference type="CDD" id="cd11058">
    <property type="entry name" value="CYP60B-like"/>
    <property type="match status" value="1"/>
</dbReference>
<dbReference type="PROSITE" id="PS00086">
    <property type="entry name" value="CYTOCHROME_P450"/>
    <property type="match status" value="1"/>
</dbReference>
<dbReference type="STRING" id="690307.A0A1L9WEZ5"/>
<dbReference type="OrthoDB" id="1470350at2759"/>